<reference evidence="1" key="1">
    <citation type="submission" date="2020-04" db="EMBL/GenBank/DDBJ databases">
        <authorList>
            <person name="Alioto T."/>
            <person name="Alioto T."/>
            <person name="Gomez Garrido J."/>
        </authorList>
    </citation>
    <scope>NUCLEOTIDE SEQUENCE</scope>
    <source>
        <strain evidence="1">A484AB</strain>
    </source>
</reference>
<proteinExistence type="predicted"/>
<organism evidence="1 2">
    <name type="scientific">Paramuricea clavata</name>
    <name type="common">Red gorgonian</name>
    <name type="synonym">Violescent sea-whip</name>
    <dbReference type="NCBI Taxonomy" id="317549"/>
    <lineage>
        <taxon>Eukaryota</taxon>
        <taxon>Metazoa</taxon>
        <taxon>Cnidaria</taxon>
        <taxon>Anthozoa</taxon>
        <taxon>Octocorallia</taxon>
        <taxon>Malacalcyonacea</taxon>
        <taxon>Plexauridae</taxon>
        <taxon>Paramuricea</taxon>
    </lineage>
</organism>
<dbReference type="AlphaFoldDB" id="A0A7D9I9W5"/>
<sequence>MAEITFDGLRGHHTLVNIMEEPQIDHDVTDNVKLTVREEIHETLVDFHSDKKIGGKCNLAENLIESVVKIIIIDADDFGDDTGTPDRYRLGEIWSNIQPLTDIYEIKQNLAKDLSLVNVPARSFCDFNLACMSLLKGGEISLLRFSESESESSIHNTLEKSLPLYYLASLFVHYLYEYTENVEIKKLLKRQNEHLQNVCNVFENALEVNGWSVPDLATTREKFNQFQARLPGLADQYIKSVPESRYASTHGEGSGSELLRQHKQLVINYEIVSEIEYAITSLRDVFGTINEERLGKLGDGGSFGLYEEVTERSTIWK</sequence>
<dbReference type="Proteomes" id="UP001152795">
    <property type="component" value="Unassembled WGS sequence"/>
</dbReference>
<accession>A0A7D9I9W5</accession>
<evidence type="ECO:0000313" key="1">
    <source>
        <dbReference type="EMBL" id="CAB4005241.1"/>
    </source>
</evidence>
<keyword evidence="2" id="KW-1185">Reference proteome</keyword>
<dbReference type="EMBL" id="CACRXK020005139">
    <property type="protein sequence ID" value="CAB4005241.1"/>
    <property type="molecule type" value="Genomic_DNA"/>
</dbReference>
<gene>
    <name evidence="1" type="ORF">PACLA_8A055967</name>
</gene>
<comment type="caution">
    <text evidence="1">The sequence shown here is derived from an EMBL/GenBank/DDBJ whole genome shotgun (WGS) entry which is preliminary data.</text>
</comment>
<protein>
    <submittedName>
        <fullName evidence="1">Uncharacterized protein</fullName>
    </submittedName>
</protein>
<evidence type="ECO:0000313" key="2">
    <source>
        <dbReference type="Proteomes" id="UP001152795"/>
    </source>
</evidence>
<name>A0A7D9I9W5_PARCT</name>